<protein>
    <recommendedName>
        <fullName evidence="4">F-box domain-containing protein</fullName>
    </recommendedName>
</protein>
<dbReference type="InterPro" id="IPR019775">
    <property type="entry name" value="WD40_repeat_CS"/>
</dbReference>
<proteinExistence type="predicted"/>
<evidence type="ECO:0000259" key="4">
    <source>
        <dbReference type="PROSITE" id="PS50181"/>
    </source>
</evidence>
<dbReference type="PROSITE" id="PS50181">
    <property type="entry name" value="FBOX"/>
    <property type="match status" value="1"/>
</dbReference>
<dbReference type="AlphaFoldDB" id="A0AAV5V8A7"/>
<evidence type="ECO:0000256" key="2">
    <source>
        <dbReference type="ARBA" id="ARBA00022737"/>
    </source>
</evidence>
<dbReference type="SMART" id="SM00320">
    <property type="entry name" value="WD40"/>
    <property type="match status" value="2"/>
</dbReference>
<keyword evidence="2" id="KW-0677">Repeat</keyword>
<dbReference type="Pfam" id="PF00400">
    <property type="entry name" value="WD40"/>
    <property type="match status" value="1"/>
</dbReference>
<dbReference type="PANTHER" id="PTHR22847">
    <property type="entry name" value="WD40 REPEAT PROTEIN"/>
    <property type="match status" value="1"/>
</dbReference>
<dbReference type="SUPFAM" id="SSF81383">
    <property type="entry name" value="F-box domain"/>
    <property type="match status" value="1"/>
</dbReference>
<dbReference type="InterPro" id="IPR036047">
    <property type="entry name" value="F-box-like_dom_sf"/>
</dbReference>
<dbReference type="Gene3D" id="2.130.10.10">
    <property type="entry name" value="YVTN repeat-like/Quinoprotein amine dehydrogenase"/>
    <property type="match status" value="2"/>
</dbReference>
<comment type="caution">
    <text evidence="5">The sequence shown here is derived from an EMBL/GenBank/DDBJ whole genome shotgun (WGS) entry which is preliminary data.</text>
</comment>
<dbReference type="GO" id="GO:1990234">
    <property type="term" value="C:transferase complex"/>
    <property type="evidence" value="ECO:0007669"/>
    <property type="project" value="UniProtKB-ARBA"/>
</dbReference>
<dbReference type="PROSITE" id="PS00678">
    <property type="entry name" value="WD_REPEATS_1"/>
    <property type="match status" value="1"/>
</dbReference>
<dbReference type="InterPro" id="IPR036322">
    <property type="entry name" value="WD40_repeat_dom_sf"/>
</dbReference>
<feature type="domain" description="F-box" evidence="4">
    <location>
        <begin position="6"/>
        <end position="53"/>
    </location>
</feature>
<dbReference type="PROSITE" id="PS50082">
    <property type="entry name" value="WD_REPEATS_2"/>
    <property type="match status" value="1"/>
</dbReference>
<evidence type="ECO:0000256" key="1">
    <source>
        <dbReference type="ARBA" id="ARBA00022574"/>
    </source>
</evidence>
<keyword evidence="1 3" id="KW-0853">WD repeat</keyword>
<dbReference type="SUPFAM" id="SSF50978">
    <property type="entry name" value="WD40 repeat-like"/>
    <property type="match status" value="1"/>
</dbReference>
<dbReference type="Proteomes" id="UP001432322">
    <property type="component" value="Unassembled WGS sequence"/>
</dbReference>
<evidence type="ECO:0000256" key="3">
    <source>
        <dbReference type="PROSITE-ProRule" id="PRU00221"/>
    </source>
</evidence>
<gene>
    <name evidence="5" type="ORF">PFISCL1PPCAC_5755</name>
</gene>
<name>A0AAV5V8A7_9BILA</name>
<organism evidence="5 6">
    <name type="scientific">Pristionchus fissidentatus</name>
    <dbReference type="NCBI Taxonomy" id="1538716"/>
    <lineage>
        <taxon>Eukaryota</taxon>
        <taxon>Metazoa</taxon>
        <taxon>Ecdysozoa</taxon>
        <taxon>Nematoda</taxon>
        <taxon>Chromadorea</taxon>
        <taxon>Rhabditida</taxon>
        <taxon>Rhabditina</taxon>
        <taxon>Diplogasteromorpha</taxon>
        <taxon>Diplogasteroidea</taxon>
        <taxon>Neodiplogasteridae</taxon>
        <taxon>Pristionchus</taxon>
    </lineage>
</organism>
<dbReference type="Pfam" id="PF12937">
    <property type="entry name" value="F-box-like"/>
    <property type="match status" value="1"/>
</dbReference>
<accession>A0AAV5V8A7</accession>
<dbReference type="PANTHER" id="PTHR22847:SF637">
    <property type="entry name" value="WD REPEAT DOMAIN 5B"/>
    <property type="match status" value="1"/>
</dbReference>
<sequence>MRMEKIDSLADLPPEVLQSIFTYLPLPFCLSTLPRVCPLFYRLLNDDNWWKARKKAARLVVDEREEEKEEYSLQRVLCRAEEEETRWKRISHQKMYSLSAHYGAINSCKLYTESSGGMRCISAGRDRTIRLWDLDRFVLDVDGAEEGGDSTLANLEEINRGGRKEIVHSVDLAHSGWIWVVARPNSSNITFSCGWDNLVRGWQITPAAMRENRQLNLSSAVLGMDWIDGNENELVVSTFLRRVCLLDVREGRMESTAEHTEHRNAVIGVASRGHSIYSWGEDRLVVMADTRKMNTPVAKAVIPRSYASQLSIGPTSIVAATMKGEYFYLDPHTLESWGSLNVQSVCDGEKISSGTRTDPLRGIINTGHSILTLSKYGKFNALSYGLKPRSVIESVKLDGEPSRIDCLNESIVVSMGDGRIVYWPKPTSSFKSTE</sequence>
<feature type="repeat" description="WD" evidence="3">
    <location>
        <begin position="98"/>
        <end position="135"/>
    </location>
</feature>
<keyword evidence="6" id="KW-1185">Reference proteome</keyword>
<dbReference type="InterPro" id="IPR015943">
    <property type="entry name" value="WD40/YVTN_repeat-like_dom_sf"/>
</dbReference>
<dbReference type="EMBL" id="BTSY01000002">
    <property type="protein sequence ID" value="GMT14458.1"/>
    <property type="molecule type" value="Genomic_DNA"/>
</dbReference>
<reference evidence="5" key="1">
    <citation type="submission" date="2023-10" db="EMBL/GenBank/DDBJ databases">
        <title>Genome assembly of Pristionchus species.</title>
        <authorList>
            <person name="Yoshida K."/>
            <person name="Sommer R.J."/>
        </authorList>
    </citation>
    <scope>NUCLEOTIDE SEQUENCE</scope>
    <source>
        <strain evidence="5">RS5133</strain>
    </source>
</reference>
<dbReference type="InterPro" id="IPR001810">
    <property type="entry name" value="F-box_dom"/>
</dbReference>
<evidence type="ECO:0000313" key="6">
    <source>
        <dbReference type="Proteomes" id="UP001432322"/>
    </source>
</evidence>
<evidence type="ECO:0000313" key="5">
    <source>
        <dbReference type="EMBL" id="GMT14458.1"/>
    </source>
</evidence>
<dbReference type="InterPro" id="IPR001680">
    <property type="entry name" value="WD40_rpt"/>
</dbReference>
<dbReference type="SMART" id="SM00256">
    <property type="entry name" value="FBOX"/>
    <property type="match status" value="1"/>
</dbReference>
<dbReference type="Gene3D" id="1.20.1280.50">
    <property type="match status" value="1"/>
</dbReference>